<dbReference type="Proteomes" id="UP000654452">
    <property type="component" value="Unassembled WGS sequence"/>
</dbReference>
<evidence type="ECO:0000313" key="3">
    <source>
        <dbReference type="EMBL" id="MBK4717461.1"/>
    </source>
</evidence>
<protein>
    <submittedName>
        <fullName evidence="3">Replication initiation protein</fullName>
    </submittedName>
</protein>
<dbReference type="RefSeq" id="WP_200483860.1">
    <property type="nucleotide sequence ID" value="NZ_JAEPIV010000001.1"/>
</dbReference>
<dbReference type="EMBL" id="JAEPIV010000001">
    <property type="protein sequence ID" value="MBK4717461.1"/>
    <property type="molecule type" value="Genomic_DNA"/>
</dbReference>
<keyword evidence="4" id="KW-1185">Reference proteome</keyword>
<dbReference type="Pfam" id="PF01051">
    <property type="entry name" value="Rep3_N"/>
    <property type="match status" value="1"/>
</dbReference>
<dbReference type="Pfam" id="PF21205">
    <property type="entry name" value="Rep3_C"/>
    <property type="match status" value="1"/>
</dbReference>
<accession>A0ABS1HRU3</accession>
<dbReference type="InterPro" id="IPR036388">
    <property type="entry name" value="WH-like_DNA-bd_sf"/>
</dbReference>
<organism evidence="3 4">
    <name type="scientific">Azospirillum aestuarii</name>
    <dbReference type="NCBI Taxonomy" id="2802052"/>
    <lineage>
        <taxon>Bacteria</taxon>
        <taxon>Pseudomonadati</taxon>
        <taxon>Pseudomonadota</taxon>
        <taxon>Alphaproteobacteria</taxon>
        <taxon>Rhodospirillales</taxon>
        <taxon>Azospirillaceae</taxon>
        <taxon>Azospirillum</taxon>
    </lineage>
</organism>
<sequence length="292" mass="31756">MAEKYHVTGKPLDLTTDPSFPKAIGLVEMTGAMGLTLADRRLYNALLANAYETIHLEQEHTIRLSDLRQLSASEGATPHKHNARIKDSLKRLKGQVVEFNALGSDNSDWTHITSLLGDMRFSKAADVLFYEFPKALRPLLADPSLYARIRLGIVYRFQSKYALILYEILQRHASRKRKAWTWEVDVDVLRRLLGLDTQMPNFGDVLRRAIEPAVSDISAHAPFNVTATLQRAGKATKGRGGKVTVVAFHVVRKPAAGAAATEENVPVEMGAAAVPIGAVPVAGGGVPGSGGL</sequence>
<dbReference type="InterPro" id="IPR036390">
    <property type="entry name" value="WH_DNA-bd_sf"/>
</dbReference>
<evidence type="ECO:0000313" key="4">
    <source>
        <dbReference type="Proteomes" id="UP000654452"/>
    </source>
</evidence>
<evidence type="ECO:0000256" key="1">
    <source>
        <dbReference type="ARBA" id="ARBA00038283"/>
    </source>
</evidence>
<evidence type="ECO:0000259" key="2">
    <source>
        <dbReference type="Pfam" id="PF01051"/>
    </source>
</evidence>
<feature type="domain" description="Initiator Rep protein WH1" evidence="2">
    <location>
        <begin position="31"/>
        <end position="169"/>
    </location>
</feature>
<gene>
    <name evidence="3" type="ORF">JJL56_01120</name>
</gene>
<comment type="similarity">
    <text evidence="1">Belongs to the initiator RepB protein family.</text>
</comment>
<name>A0ABS1HRU3_9PROT</name>
<dbReference type="SUPFAM" id="SSF46785">
    <property type="entry name" value="Winged helix' DNA-binding domain"/>
    <property type="match status" value="1"/>
</dbReference>
<comment type="caution">
    <text evidence="3">The sequence shown here is derived from an EMBL/GenBank/DDBJ whole genome shotgun (WGS) entry which is preliminary data.</text>
</comment>
<proteinExistence type="inferred from homology"/>
<dbReference type="InterPro" id="IPR000525">
    <property type="entry name" value="Initiator_Rep_WH1"/>
</dbReference>
<dbReference type="Gene3D" id="1.10.10.10">
    <property type="entry name" value="Winged helix-like DNA-binding domain superfamily/Winged helix DNA-binding domain"/>
    <property type="match status" value="1"/>
</dbReference>
<reference evidence="3 4" key="1">
    <citation type="submission" date="2021-01" db="EMBL/GenBank/DDBJ databases">
        <title>Azospirillum sp. YIM DDC1 draft genome.</title>
        <authorList>
            <person name="Wang Y.-X."/>
        </authorList>
    </citation>
    <scope>NUCLEOTIDE SEQUENCE [LARGE SCALE GENOMIC DNA]</scope>
    <source>
        <strain evidence="3 4">YIM DDC1</strain>
    </source>
</reference>